<comment type="caution">
    <text evidence="4">The sequence shown here is derived from an EMBL/GenBank/DDBJ whole genome shotgun (WGS) entry which is preliminary data.</text>
</comment>
<evidence type="ECO:0000259" key="3">
    <source>
        <dbReference type="PROSITE" id="PS51186"/>
    </source>
</evidence>
<organism evidence="4 5">
    <name type="scientific">Stutzerimonas stutzeri</name>
    <name type="common">Pseudomonas stutzeri</name>
    <dbReference type="NCBI Taxonomy" id="316"/>
    <lineage>
        <taxon>Bacteria</taxon>
        <taxon>Pseudomonadati</taxon>
        <taxon>Pseudomonadota</taxon>
        <taxon>Gammaproteobacteria</taxon>
        <taxon>Pseudomonadales</taxon>
        <taxon>Pseudomonadaceae</taxon>
        <taxon>Stutzerimonas</taxon>
    </lineage>
</organism>
<dbReference type="PROSITE" id="PS51186">
    <property type="entry name" value="GNAT"/>
    <property type="match status" value="1"/>
</dbReference>
<dbReference type="RefSeq" id="WP_102893927.1">
    <property type="nucleotide sequence ID" value="NZ_JAMOHU010000026.1"/>
</dbReference>
<keyword evidence="2" id="KW-0012">Acyltransferase</keyword>
<dbReference type="InterPro" id="IPR000182">
    <property type="entry name" value="GNAT_dom"/>
</dbReference>
<dbReference type="Gene3D" id="3.40.630.30">
    <property type="match status" value="1"/>
</dbReference>
<protein>
    <submittedName>
        <fullName evidence="4">GNAT family N-acetyltransferase</fullName>
    </submittedName>
</protein>
<dbReference type="PANTHER" id="PTHR43877:SF2">
    <property type="entry name" value="AMINOALKYLPHOSPHONATE N-ACETYLTRANSFERASE-RELATED"/>
    <property type="match status" value="1"/>
</dbReference>
<gene>
    <name evidence="4" type="ORF">CXK94_08030</name>
</gene>
<dbReference type="InterPro" id="IPR050832">
    <property type="entry name" value="Bact_Acetyltransf"/>
</dbReference>
<feature type="domain" description="N-acetyltransferase" evidence="3">
    <location>
        <begin position="1"/>
        <end position="141"/>
    </location>
</feature>
<dbReference type="AlphaFoldDB" id="A0A2N8T5U7"/>
<reference evidence="4 5" key="1">
    <citation type="submission" date="2018-01" db="EMBL/GenBank/DDBJ databases">
        <title>Denitrification phenotypes of diverse strains of Pseudomonas stutzeri.</title>
        <authorList>
            <person name="Milligan D.A."/>
            <person name="Bergaust L."/>
            <person name="Bakken L.R."/>
            <person name="Frostegard A."/>
        </authorList>
    </citation>
    <scope>NUCLEOTIDE SEQUENCE [LARGE SCALE GENOMIC DNA]</scope>
    <source>
        <strain evidence="4 5">24a75</strain>
    </source>
</reference>
<dbReference type="Proteomes" id="UP000236023">
    <property type="component" value="Unassembled WGS sequence"/>
</dbReference>
<evidence type="ECO:0000313" key="4">
    <source>
        <dbReference type="EMBL" id="PNG10130.1"/>
    </source>
</evidence>
<dbReference type="Pfam" id="PF00583">
    <property type="entry name" value="Acetyltransf_1"/>
    <property type="match status" value="1"/>
</dbReference>
<dbReference type="InterPro" id="IPR016181">
    <property type="entry name" value="Acyl_CoA_acyltransferase"/>
</dbReference>
<name>A0A2N8T5U7_STUST</name>
<dbReference type="EMBL" id="POUT01000003">
    <property type="protein sequence ID" value="PNG10130.1"/>
    <property type="molecule type" value="Genomic_DNA"/>
</dbReference>
<accession>A0A2N8T5U7</accession>
<dbReference type="SUPFAM" id="SSF55729">
    <property type="entry name" value="Acyl-CoA N-acyltransferases (Nat)"/>
    <property type="match status" value="1"/>
</dbReference>
<evidence type="ECO:0000313" key="5">
    <source>
        <dbReference type="Proteomes" id="UP000236023"/>
    </source>
</evidence>
<dbReference type="CDD" id="cd04301">
    <property type="entry name" value="NAT_SF"/>
    <property type="match status" value="1"/>
</dbReference>
<sequence>MRIRDARPADLPAIGSLLEQLGYADTETFLAERLAQQGAHPDAALLVAEQDGRVVGLISLHFIVQLALAGDFCRVSYLCVDAAVRAGGIGAALLEAAQRLAEQRGCDRMELHCDSRRVAAHGFYARLGYEDAPKYFRKSLR</sequence>
<evidence type="ECO:0000256" key="1">
    <source>
        <dbReference type="ARBA" id="ARBA00022679"/>
    </source>
</evidence>
<keyword evidence="1 4" id="KW-0808">Transferase</keyword>
<evidence type="ECO:0000256" key="2">
    <source>
        <dbReference type="ARBA" id="ARBA00023315"/>
    </source>
</evidence>
<proteinExistence type="predicted"/>
<dbReference type="PANTHER" id="PTHR43877">
    <property type="entry name" value="AMINOALKYLPHOSPHONATE N-ACETYLTRANSFERASE-RELATED-RELATED"/>
    <property type="match status" value="1"/>
</dbReference>
<dbReference type="GO" id="GO:0016747">
    <property type="term" value="F:acyltransferase activity, transferring groups other than amino-acyl groups"/>
    <property type="evidence" value="ECO:0007669"/>
    <property type="project" value="InterPro"/>
</dbReference>